<dbReference type="Pfam" id="PF07732">
    <property type="entry name" value="Cu-oxidase_3"/>
    <property type="match status" value="1"/>
</dbReference>
<comment type="caution">
    <text evidence="3">The sequence shown here is derived from an EMBL/GenBank/DDBJ whole genome shotgun (WGS) entry which is preliminary data.</text>
</comment>
<evidence type="ECO:0000256" key="1">
    <source>
        <dbReference type="ARBA" id="ARBA00010609"/>
    </source>
</evidence>
<dbReference type="InterPro" id="IPR008972">
    <property type="entry name" value="Cupredoxin"/>
</dbReference>
<protein>
    <submittedName>
        <fullName evidence="3">Laccase-15</fullName>
    </submittedName>
</protein>
<evidence type="ECO:0000313" key="3">
    <source>
        <dbReference type="EMBL" id="KAL0286228.1"/>
    </source>
</evidence>
<organism evidence="3">
    <name type="scientific">Sesamum calycinum</name>
    <dbReference type="NCBI Taxonomy" id="2727403"/>
    <lineage>
        <taxon>Eukaryota</taxon>
        <taxon>Viridiplantae</taxon>
        <taxon>Streptophyta</taxon>
        <taxon>Embryophyta</taxon>
        <taxon>Tracheophyta</taxon>
        <taxon>Spermatophyta</taxon>
        <taxon>Magnoliopsida</taxon>
        <taxon>eudicotyledons</taxon>
        <taxon>Gunneridae</taxon>
        <taxon>Pentapetalae</taxon>
        <taxon>asterids</taxon>
        <taxon>lamiids</taxon>
        <taxon>Lamiales</taxon>
        <taxon>Pedaliaceae</taxon>
        <taxon>Sesamum</taxon>
    </lineage>
</organism>
<proteinExistence type="inferred from homology"/>
<evidence type="ECO:0000259" key="2">
    <source>
        <dbReference type="Pfam" id="PF07732"/>
    </source>
</evidence>
<dbReference type="AlphaFoldDB" id="A0AAW2IWH3"/>
<feature type="domain" description="Plastocyanin-like" evidence="2">
    <location>
        <begin position="58"/>
        <end position="126"/>
    </location>
</feature>
<reference evidence="3" key="2">
    <citation type="journal article" date="2024" name="Plant">
        <title>Genomic evolution and insights into agronomic trait innovations of Sesamum species.</title>
        <authorList>
            <person name="Miao H."/>
            <person name="Wang L."/>
            <person name="Qu L."/>
            <person name="Liu H."/>
            <person name="Sun Y."/>
            <person name="Le M."/>
            <person name="Wang Q."/>
            <person name="Wei S."/>
            <person name="Zheng Y."/>
            <person name="Lin W."/>
            <person name="Duan Y."/>
            <person name="Cao H."/>
            <person name="Xiong S."/>
            <person name="Wang X."/>
            <person name="Wei L."/>
            <person name="Li C."/>
            <person name="Ma Q."/>
            <person name="Ju M."/>
            <person name="Zhao R."/>
            <person name="Li G."/>
            <person name="Mu C."/>
            <person name="Tian Q."/>
            <person name="Mei H."/>
            <person name="Zhang T."/>
            <person name="Gao T."/>
            <person name="Zhang H."/>
        </authorList>
    </citation>
    <scope>NUCLEOTIDE SEQUENCE</scope>
    <source>
        <strain evidence="3">KEN8</strain>
    </source>
</reference>
<dbReference type="PANTHER" id="PTHR11709:SF443">
    <property type="entry name" value="LACCASE-15"/>
    <property type="match status" value="1"/>
</dbReference>
<sequence length="172" mass="19615">MWSSTTSKVFVLYFLGIVFLGGIAPSHAIVRYKFVVRESSHTRLCTNKTMLTVTCINTDLCRHGVKMPRYPWSDGPEYVTQCPISPGTMFSQRVILSDEVGTLWWHAHSEWWRASVYGAFIILPQKKNGYPFPTPHAQVPILLGEWWNANVQEVMEEFLANGVTPMFLMLSS</sequence>
<dbReference type="PANTHER" id="PTHR11709">
    <property type="entry name" value="MULTI-COPPER OXIDASE"/>
    <property type="match status" value="1"/>
</dbReference>
<name>A0AAW2IWH3_9LAMI</name>
<dbReference type="EMBL" id="JACGWM010001891">
    <property type="protein sequence ID" value="KAL0286228.1"/>
    <property type="molecule type" value="Genomic_DNA"/>
</dbReference>
<accession>A0AAW2IWH3</accession>
<dbReference type="GO" id="GO:0016491">
    <property type="term" value="F:oxidoreductase activity"/>
    <property type="evidence" value="ECO:0007669"/>
    <property type="project" value="TreeGrafter"/>
</dbReference>
<comment type="similarity">
    <text evidence="1">Belongs to the multicopper oxidase family.</text>
</comment>
<dbReference type="InterPro" id="IPR011707">
    <property type="entry name" value="Cu-oxidase-like_N"/>
</dbReference>
<dbReference type="GO" id="GO:0005507">
    <property type="term" value="F:copper ion binding"/>
    <property type="evidence" value="ECO:0007669"/>
    <property type="project" value="InterPro"/>
</dbReference>
<reference evidence="3" key="1">
    <citation type="submission" date="2020-06" db="EMBL/GenBank/DDBJ databases">
        <authorList>
            <person name="Li T."/>
            <person name="Hu X."/>
            <person name="Zhang T."/>
            <person name="Song X."/>
            <person name="Zhang H."/>
            <person name="Dai N."/>
            <person name="Sheng W."/>
            <person name="Hou X."/>
            <person name="Wei L."/>
        </authorList>
    </citation>
    <scope>NUCLEOTIDE SEQUENCE</scope>
    <source>
        <strain evidence="3">KEN8</strain>
        <tissue evidence="3">Leaf</tissue>
    </source>
</reference>
<gene>
    <name evidence="3" type="ORF">Scaly_2555100</name>
</gene>
<dbReference type="SUPFAM" id="SSF49503">
    <property type="entry name" value="Cupredoxins"/>
    <property type="match status" value="1"/>
</dbReference>
<dbReference type="InterPro" id="IPR045087">
    <property type="entry name" value="Cu-oxidase_fam"/>
</dbReference>
<dbReference type="Gene3D" id="2.60.40.420">
    <property type="entry name" value="Cupredoxins - blue copper proteins"/>
    <property type="match status" value="1"/>
</dbReference>